<reference evidence="3" key="1">
    <citation type="journal article" date="2020" name="Nat. Commun.">
        <title>Large-scale genome sequencing of mycorrhizal fungi provides insights into the early evolution of symbiotic traits.</title>
        <authorList>
            <person name="Miyauchi S."/>
            <person name="Kiss E."/>
            <person name="Kuo A."/>
            <person name="Drula E."/>
            <person name="Kohler A."/>
            <person name="Sanchez-Garcia M."/>
            <person name="Morin E."/>
            <person name="Andreopoulos B."/>
            <person name="Barry K.W."/>
            <person name="Bonito G."/>
            <person name="Buee M."/>
            <person name="Carver A."/>
            <person name="Chen C."/>
            <person name="Cichocki N."/>
            <person name="Clum A."/>
            <person name="Culley D."/>
            <person name="Crous P.W."/>
            <person name="Fauchery L."/>
            <person name="Girlanda M."/>
            <person name="Hayes R.D."/>
            <person name="Keri Z."/>
            <person name="LaButti K."/>
            <person name="Lipzen A."/>
            <person name="Lombard V."/>
            <person name="Magnuson J."/>
            <person name="Maillard F."/>
            <person name="Murat C."/>
            <person name="Nolan M."/>
            <person name="Ohm R.A."/>
            <person name="Pangilinan J."/>
            <person name="Pereira M.F."/>
            <person name="Perotto S."/>
            <person name="Peter M."/>
            <person name="Pfister S."/>
            <person name="Riley R."/>
            <person name="Sitrit Y."/>
            <person name="Stielow J.B."/>
            <person name="Szollosi G."/>
            <person name="Zifcakova L."/>
            <person name="Stursova M."/>
            <person name="Spatafora J.W."/>
            <person name="Tedersoo L."/>
            <person name="Vaario L.M."/>
            <person name="Yamada A."/>
            <person name="Yan M."/>
            <person name="Wang P."/>
            <person name="Xu J."/>
            <person name="Bruns T."/>
            <person name="Baldrian P."/>
            <person name="Vilgalys R."/>
            <person name="Dunand C."/>
            <person name="Henrissat B."/>
            <person name="Grigoriev I.V."/>
            <person name="Hibbett D."/>
            <person name="Nagy L.G."/>
            <person name="Martin F.M."/>
        </authorList>
    </citation>
    <scope>NUCLEOTIDE SEQUENCE</scope>
    <source>
        <strain evidence="3">UH-Tt-Lm1</strain>
    </source>
</reference>
<reference evidence="3" key="2">
    <citation type="submission" date="2020-11" db="EMBL/GenBank/DDBJ databases">
        <authorList>
            <consortium name="DOE Joint Genome Institute"/>
            <person name="Kuo A."/>
            <person name="Miyauchi S."/>
            <person name="Kiss E."/>
            <person name="Drula E."/>
            <person name="Kohler A."/>
            <person name="Sanchez-Garcia M."/>
            <person name="Andreopoulos B."/>
            <person name="Barry K.W."/>
            <person name="Bonito G."/>
            <person name="Buee M."/>
            <person name="Carver A."/>
            <person name="Chen C."/>
            <person name="Cichocki N."/>
            <person name="Clum A."/>
            <person name="Culley D."/>
            <person name="Crous P.W."/>
            <person name="Fauchery L."/>
            <person name="Girlanda M."/>
            <person name="Hayes R."/>
            <person name="Keri Z."/>
            <person name="Labutti K."/>
            <person name="Lipzen A."/>
            <person name="Lombard V."/>
            <person name="Magnuson J."/>
            <person name="Maillard F."/>
            <person name="Morin E."/>
            <person name="Murat C."/>
            <person name="Nolan M."/>
            <person name="Ohm R."/>
            <person name="Pangilinan J."/>
            <person name="Pereira M."/>
            <person name="Perotto S."/>
            <person name="Peter M."/>
            <person name="Riley R."/>
            <person name="Sitrit Y."/>
            <person name="Stielow B."/>
            <person name="Szollosi G."/>
            <person name="Zifcakova L."/>
            <person name="Stursova M."/>
            <person name="Spatafora J.W."/>
            <person name="Tedersoo L."/>
            <person name="Vaario L.-M."/>
            <person name="Yamada A."/>
            <person name="Yan M."/>
            <person name="Wang P."/>
            <person name="Xu J."/>
            <person name="Bruns T."/>
            <person name="Baldrian P."/>
            <person name="Vilgalys R."/>
            <person name="Henrissat B."/>
            <person name="Grigoriev I.V."/>
            <person name="Hibbett D."/>
            <person name="Nagy L.G."/>
            <person name="Martin F.M."/>
        </authorList>
    </citation>
    <scope>NUCLEOTIDE SEQUENCE</scope>
    <source>
        <strain evidence="3">UH-Tt-Lm1</strain>
    </source>
</reference>
<gene>
    <name evidence="3" type="ORF">BJ322DRAFT_1108649</name>
</gene>
<keyword evidence="2" id="KW-1133">Transmembrane helix</keyword>
<feature type="transmembrane region" description="Helical" evidence="2">
    <location>
        <begin position="132"/>
        <end position="158"/>
    </location>
</feature>
<protein>
    <submittedName>
        <fullName evidence="3">Uncharacterized protein</fullName>
    </submittedName>
</protein>
<feature type="transmembrane region" description="Helical" evidence="2">
    <location>
        <begin position="73"/>
        <end position="92"/>
    </location>
</feature>
<dbReference type="AlphaFoldDB" id="A0A9P6HDZ0"/>
<evidence type="ECO:0000313" key="4">
    <source>
        <dbReference type="Proteomes" id="UP000736335"/>
    </source>
</evidence>
<evidence type="ECO:0000256" key="1">
    <source>
        <dbReference type="SAM" id="MobiDB-lite"/>
    </source>
</evidence>
<proteinExistence type="predicted"/>
<feature type="transmembrane region" description="Helical" evidence="2">
    <location>
        <begin position="99"/>
        <end position="126"/>
    </location>
</feature>
<feature type="region of interest" description="Disordered" evidence="1">
    <location>
        <begin position="178"/>
        <end position="223"/>
    </location>
</feature>
<keyword evidence="2" id="KW-0472">Membrane</keyword>
<evidence type="ECO:0000256" key="2">
    <source>
        <dbReference type="SAM" id="Phobius"/>
    </source>
</evidence>
<name>A0A9P6HDZ0_9AGAM</name>
<comment type="caution">
    <text evidence="3">The sequence shown here is derived from an EMBL/GenBank/DDBJ whole genome shotgun (WGS) entry which is preliminary data.</text>
</comment>
<keyword evidence="4" id="KW-1185">Reference proteome</keyword>
<evidence type="ECO:0000313" key="3">
    <source>
        <dbReference type="EMBL" id="KAF9785190.1"/>
    </source>
</evidence>
<dbReference type="EMBL" id="WIUZ02000007">
    <property type="protein sequence ID" value="KAF9785190.1"/>
    <property type="molecule type" value="Genomic_DNA"/>
</dbReference>
<organism evidence="3 4">
    <name type="scientific">Thelephora terrestris</name>
    <dbReference type="NCBI Taxonomy" id="56493"/>
    <lineage>
        <taxon>Eukaryota</taxon>
        <taxon>Fungi</taxon>
        <taxon>Dikarya</taxon>
        <taxon>Basidiomycota</taxon>
        <taxon>Agaricomycotina</taxon>
        <taxon>Agaricomycetes</taxon>
        <taxon>Thelephorales</taxon>
        <taxon>Thelephoraceae</taxon>
        <taxon>Thelephora</taxon>
    </lineage>
</organism>
<keyword evidence="2" id="KW-0812">Transmembrane</keyword>
<accession>A0A9P6HDZ0</accession>
<dbReference type="Proteomes" id="UP000736335">
    <property type="component" value="Unassembled WGS sequence"/>
</dbReference>
<dbReference type="Pfam" id="PF16015">
    <property type="entry name" value="Promethin"/>
    <property type="match status" value="1"/>
</dbReference>
<dbReference type="OrthoDB" id="3159957at2759"/>
<feature type="compositionally biased region" description="Basic and acidic residues" evidence="1">
    <location>
        <begin position="188"/>
        <end position="197"/>
    </location>
</feature>
<sequence>MPMINGIPTPSALLSSAHNAYGHLSTTITNMTAPLDHEEELWPQFEVSAQSVTDACKKFEESLVVPTRKFIEVAFHTYPITSTFASVFLILVSLPFLSFLGFAVFVLASTIFTGLCAAVVVSALIIGLCGTFLSMLILLLAALSAWISTSLVFGYIAWRLYALVRSDGRAGVSQWSTETKGRFRRQKKEAEERRGRSPESVVLVKEEETSTPPDESTDKTITQ</sequence>